<comment type="caution">
    <text evidence="1">The sequence shown here is derived from an EMBL/GenBank/DDBJ whole genome shotgun (WGS) entry which is preliminary data.</text>
</comment>
<protein>
    <submittedName>
        <fullName evidence="1">Uncharacterized protein</fullName>
    </submittedName>
</protein>
<accession>J9CLE3</accession>
<feature type="non-terminal residue" evidence="1">
    <location>
        <position position="1"/>
    </location>
</feature>
<dbReference type="AlphaFoldDB" id="J9CLE3"/>
<gene>
    <name evidence="1" type="ORF">EVA_10962</name>
</gene>
<evidence type="ECO:0000313" key="1">
    <source>
        <dbReference type="EMBL" id="EJX00931.1"/>
    </source>
</evidence>
<name>J9CLE3_9ZZZZ</name>
<reference evidence="1" key="1">
    <citation type="journal article" date="2012" name="PLoS ONE">
        <title>Gene sets for utilization of primary and secondary nutrition supplies in the distal gut of endangered iberian lynx.</title>
        <authorList>
            <person name="Alcaide M."/>
            <person name="Messina E."/>
            <person name="Richter M."/>
            <person name="Bargiela R."/>
            <person name="Peplies J."/>
            <person name="Huws S.A."/>
            <person name="Newbold C.J."/>
            <person name="Golyshin P.N."/>
            <person name="Simon M.A."/>
            <person name="Lopez G."/>
            <person name="Yakimov M.M."/>
            <person name="Ferrer M."/>
        </authorList>
    </citation>
    <scope>NUCLEOTIDE SEQUENCE</scope>
</reference>
<dbReference type="EMBL" id="AMCI01003167">
    <property type="protein sequence ID" value="EJX00931.1"/>
    <property type="molecule type" value="Genomic_DNA"/>
</dbReference>
<sequence length="19" mass="2289">QSEADCEKLLPYNYKNFLL</sequence>
<proteinExistence type="predicted"/>
<organism evidence="1">
    <name type="scientific">gut metagenome</name>
    <dbReference type="NCBI Taxonomy" id="749906"/>
    <lineage>
        <taxon>unclassified sequences</taxon>
        <taxon>metagenomes</taxon>
        <taxon>organismal metagenomes</taxon>
    </lineage>
</organism>